<dbReference type="AlphaFoldDB" id="A0A9K3E6G7"/>
<protein>
    <submittedName>
        <fullName evidence="1">Uncharacterized protein</fullName>
    </submittedName>
</protein>
<reference evidence="1" key="2">
    <citation type="submission" date="2020-06" db="EMBL/GenBank/DDBJ databases">
        <title>Helianthus annuus Genome sequencing and assembly Release 2.</title>
        <authorList>
            <person name="Gouzy J."/>
            <person name="Langlade N."/>
            <person name="Munos S."/>
        </authorList>
    </citation>
    <scope>NUCLEOTIDE SEQUENCE</scope>
    <source>
        <tissue evidence="1">Leaves</tissue>
    </source>
</reference>
<evidence type="ECO:0000313" key="2">
    <source>
        <dbReference type="Proteomes" id="UP000215914"/>
    </source>
</evidence>
<reference evidence="1" key="1">
    <citation type="journal article" date="2017" name="Nature">
        <title>The sunflower genome provides insights into oil metabolism, flowering and Asterid evolution.</title>
        <authorList>
            <person name="Badouin H."/>
            <person name="Gouzy J."/>
            <person name="Grassa C.J."/>
            <person name="Murat F."/>
            <person name="Staton S.E."/>
            <person name="Cottret L."/>
            <person name="Lelandais-Briere C."/>
            <person name="Owens G.L."/>
            <person name="Carrere S."/>
            <person name="Mayjonade B."/>
            <person name="Legrand L."/>
            <person name="Gill N."/>
            <person name="Kane N.C."/>
            <person name="Bowers J.E."/>
            <person name="Hubner S."/>
            <person name="Bellec A."/>
            <person name="Berard A."/>
            <person name="Berges H."/>
            <person name="Blanchet N."/>
            <person name="Boniface M.C."/>
            <person name="Brunel D."/>
            <person name="Catrice O."/>
            <person name="Chaidir N."/>
            <person name="Claudel C."/>
            <person name="Donnadieu C."/>
            <person name="Faraut T."/>
            <person name="Fievet G."/>
            <person name="Helmstetter N."/>
            <person name="King M."/>
            <person name="Knapp S.J."/>
            <person name="Lai Z."/>
            <person name="Le Paslier M.C."/>
            <person name="Lippi Y."/>
            <person name="Lorenzon L."/>
            <person name="Mandel J.R."/>
            <person name="Marage G."/>
            <person name="Marchand G."/>
            <person name="Marquand E."/>
            <person name="Bret-Mestries E."/>
            <person name="Morien E."/>
            <person name="Nambeesan S."/>
            <person name="Nguyen T."/>
            <person name="Pegot-Espagnet P."/>
            <person name="Pouilly N."/>
            <person name="Raftis F."/>
            <person name="Sallet E."/>
            <person name="Schiex T."/>
            <person name="Thomas J."/>
            <person name="Vandecasteele C."/>
            <person name="Vares D."/>
            <person name="Vear F."/>
            <person name="Vautrin S."/>
            <person name="Crespi M."/>
            <person name="Mangin B."/>
            <person name="Burke J.M."/>
            <person name="Salse J."/>
            <person name="Munos S."/>
            <person name="Vincourt P."/>
            <person name="Rieseberg L.H."/>
            <person name="Langlade N.B."/>
        </authorList>
    </citation>
    <scope>NUCLEOTIDE SEQUENCE</scope>
    <source>
        <tissue evidence="1">Leaves</tissue>
    </source>
</reference>
<name>A0A9K3E6G7_HELAN</name>
<comment type="caution">
    <text evidence="1">The sequence shown here is derived from an EMBL/GenBank/DDBJ whole genome shotgun (WGS) entry which is preliminary data.</text>
</comment>
<keyword evidence="2" id="KW-1185">Reference proteome</keyword>
<evidence type="ECO:0000313" key="1">
    <source>
        <dbReference type="EMBL" id="KAF5767267.1"/>
    </source>
</evidence>
<organism evidence="1 2">
    <name type="scientific">Helianthus annuus</name>
    <name type="common">Common sunflower</name>
    <dbReference type="NCBI Taxonomy" id="4232"/>
    <lineage>
        <taxon>Eukaryota</taxon>
        <taxon>Viridiplantae</taxon>
        <taxon>Streptophyta</taxon>
        <taxon>Embryophyta</taxon>
        <taxon>Tracheophyta</taxon>
        <taxon>Spermatophyta</taxon>
        <taxon>Magnoliopsida</taxon>
        <taxon>eudicotyledons</taxon>
        <taxon>Gunneridae</taxon>
        <taxon>Pentapetalae</taxon>
        <taxon>asterids</taxon>
        <taxon>campanulids</taxon>
        <taxon>Asterales</taxon>
        <taxon>Asteraceae</taxon>
        <taxon>Asteroideae</taxon>
        <taxon>Heliantheae alliance</taxon>
        <taxon>Heliantheae</taxon>
        <taxon>Helianthus</taxon>
    </lineage>
</organism>
<proteinExistence type="predicted"/>
<dbReference type="Gramene" id="mRNA:HanXRQr2_Chr14g0622321">
    <property type="protein sequence ID" value="CDS:HanXRQr2_Chr14g0622321.1"/>
    <property type="gene ID" value="HanXRQr2_Chr14g0622321"/>
</dbReference>
<sequence>MVMSDPKGKTTGSMINQLINTSNLSHGDIKRMGLIEVVKSIQHPPHKWHNLRVSCKTLIRI</sequence>
<dbReference type="EMBL" id="MNCJ02000329">
    <property type="protein sequence ID" value="KAF5767267.1"/>
    <property type="molecule type" value="Genomic_DNA"/>
</dbReference>
<accession>A0A9K3E6G7</accession>
<dbReference type="Proteomes" id="UP000215914">
    <property type="component" value="Unassembled WGS sequence"/>
</dbReference>
<gene>
    <name evidence="1" type="ORF">HanXRQr2_Chr14g0622321</name>
</gene>